<feature type="domain" description="Protein kinase" evidence="1">
    <location>
        <begin position="9"/>
        <end position="277"/>
    </location>
</feature>
<dbReference type="PROSITE" id="PS50011">
    <property type="entry name" value="PROTEIN_KINASE_DOM"/>
    <property type="match status" value="1"/>
</dbReference>
<dbReference type="Gene3D" id="1.10.510.10">
    <property type="entry name" value="Transferase(Phosphotransferase) domain 1"/>
    <property type="match status" value="1"/>
</dbReference>
<dbReference type="InterPro" id="IPR051681">
    <property type="entry name" value="Ser/Thr_Kinases-Pseudokinases"/>
</dbReference>
<dbReference type="InterPro" id="IPR001245">
    <property type="entry name" value="Ser-Thr/Tyr_kinase_cat_dom"/>
</dbReference>
<evidence type="ECO:0000313" key="2">
    <source>
        <dbReference type="EMBL" id="RHZ84295.1"/>
    </source>
</evidence>
<dbReference type="GO" id="GO:0005524">
    <property type="term" value="F:ATP binding"/>
    <property type="evidence" value="ECO:0007669"/>
    <property type="project" value="InterPro"/>
</dbReference>
<evidence type="ECO:0000313" key="3">
    <source>
        <dbReference type="Proteomes" id="UP000266861"/>
    </source>
</evidence>
<protein>
    <recommendedName>
        <fullName evidence="1">Protein kinase domain-containing protein</fullName>
    </recommendedName>
</protein>
<dbReference type="STRING" id="1348612.A0A397J7F4"/>
<sequence length="353" mass="41467">MNLIPFEKLENITYLTKGGFGTAYKAKWLDGPIYSWNYKVENWNRFKEQNVYLKSLDNSTNKIDFLQEIKNQLKFRGKNVIATYGITKNPTKNEHMMVMKYAEYGSLRNLLNNKFEKLTWKKKYNILSKVIIGLTNIHEMGLMHRNFHSGNIVNQTLSLSFITDFRLCKPVTENDPENIYGVIPYMAPETLSRGEYTKASDIYSFGMVMLEVLTSYPPYYNIPHDENLAMGICEGLKPEIKCEIPQFLKEIMEKCWNFEPLNRPTAEELKSKIKEYISDDDEIRKQVNKQINVANKSNKNFIRYDPNVNHSEAICTSRHLPFVNQKKLERHNTKQWDFVIPDDIIEENEIQEN</sequence>
<dbReference type="Proteomes" id="UP000266861">
    <property type="component" value="Unassembled WGS sequence"/>
</dbReference>
<comment type="caution">
    <text evidence="2">The sequence shown here is derived from an EMBL/GenBank/DDBJ whole genome shotgun (WGS) entry which is preliminary data.</text>
</comment>
<dbReference type="PANTHER" id="PTHR44329">
    <property type="entry name" value="SERINE/THREONINE-PROTEIN KINASE TNNI3K-RELATED"/>
    <property type="match status" value="1"/>
</dbReference>
<dbReference type="PANTHER" id="PTHR44329:SF291">
    <property type="entry name" value="PROTEIN KINASE DOMAIN-CONTAINING PROTEIN"/>
    <property type="match status" value="1"/>
</dbReference>
<name>A0A397J7F4_9GLOM</name>
<accession>A0A397J7F4</accession>
<dbReference type="PRINTS" id="PR00109">
    <property type="entry name" value="TYRKINASE"/>
</dbReference>
<gene>
    <name evidence="2" type="ORF">Glove_84g24</name>
</gene>
<reference evidence="2 3" key="1">
    <citation type="submission" date="2018-08" db="EMBL/GenBank/DDBJ databases">
        <title>Genome and evolution of the arbuscular mycorrhizal fungus Diversispora epigaea (formerly Glomus versiforme) and its bacterial endosymbionts.</title>
        <authorList>
            <person name="Sun X."/>
            <person name="Fei Z."/>
            <person name="Harrison M."/>
        </authorList>
    </citation>
    <scope>NUCLEOTIDE SEQUENCE [LARGE SCALE GENOMIC DNA]</scope>
    <source>
        <strain evidence="2 3">IT104</strain>
    </source>
</reference>
<dbReference type="GO" id="GO:0004674">
    <property type="term" value="F:protein serine/threonine kinase activity"/>
    <property type="evidence" value="ECO:0007669"/>
    <property type="project" value="TreeGrafter"/>
</dbReference>
<dbReference type="InterPro" id="IPR011009">
    <property type="entry name" value="Kinase-like_dom_sf"/>
</dbReference>
<keyword evidence="3" id="KW-1185">Reference proteome</keyword>
<dbReference type="AlphaFoldDB" id="A0A397J7F4"/>
<organism evidence="2 3">
    <name type="scientific">Diversispora epigaea</name>
    <dbReference type="NCBI Taxonomy" id="1348612"/>
    <lineage>
        <taxon>Eukaryota</taxon>
        <taxon>Fungi</taxon>
        <taxon>Fungi incertae sedis</taxon>
        <taxon>Mucoromycota</taxon>
        <taxon>Glomeromycotina</taxon>
        <taxon>Glomeromycetes</taxon>
        <taxon>Diversisporales</taxon>
        <taxon>Diversisporaceae</taxon>
        <taxon>Diversispora</taxon>
    </lineage>
</organism>
<dbReference type="EMBL" id="PQFF01000080">
    <property type="protein sequence ID" value="RHZ84295.1"/>
    <property type="molecule type" value="Genomic_DNA"/>
</dbReference>
<dbReference type="Pfam" id="PF07714">
    <property type="entry name" value="PK_Tyr_Ser-Thr"/>
    <property type="match status" value="1"/>
</dbReference>
<dbReference type="OrthoDB" id="2413561at2759"/>
<dbReference type="InterPro" id="IPR000719">
    <property type="entry name" value="Prot_kinase_dom"/>
</dbReference>
<evidence type="ECO:0000259" key="1">
    <source>
        <dbReference type="PROSITE" id="PS50011"/>
    </source>
</evidence>
<dbReference type="SUPFAM" id="SSF56112">
    <property type="entry name" value="Protein kinase-like (PK-like)"/>
    <property type="match status" value="1"/>
</dbReference>
<proteinExistence type="predicted"/>